<evidence type="ECO:0000256" key="4">
    <source>
        <dbReference type="ARBA" id="ARBA00022737"/>
    </source>
</evidence>
<feature type="domain" description="Leucine-rich repeat-containing N-terminal plant-type" evidence="8">
    <location>
        <begin position="81"/>
        <end position="117"/>
    </location>
</feature>
<evidence type="ECO:0000256" key="3">
    <source>
        <dbReference type="ARBA" id="ARBA00022692"/>
    </source>
</evidence>
<dbReference type="InterPro" id="IPR001245">
    <property type="entry name" value="Ser-Thr/Tyr_kinase_cat_dom"/>
</dbReference>
<dbReference type="SUPFAM" id="SSF52058">
    <property type="entry name" value="L domain-like"/>
    <property type="match status" value="1"/>
</dbReference>
<dbReference type="InterPro" id="IPR013210">
    <property type="entry name" value="LRR_N_plant-typ"/>
</dbReference>
<dbReference type="InterPro" id="IPR051809">
    <property type="entry name" value="Plant_receptor-like_S/T_kinase"/>
</dbReference>
<evidence type="ECO:0000256" key="2">
    <source>
        <dbReference type="ARBA" id="ARBA00022614"/>
    </source>
</evidence>
<evidence type="ECO:0000259" key="8">
    <source>
        <dbReference type="Pfam" id="PF08263"/>
    </source>
</evidence>
<reference evidence="10" key="2">
    <citation type="submission" date="2025-08" db="UniProtKB">
        <authorList>
            <consortium name="RefSeq"/>
        </authorList>
    </citation>
    <scope>IDENTIFICATION</scope>
</reference>
<keyword evidence="5" id="KW-1133">Transmembrane helix</keyword>
<dbReference type="Pfam" id="PF13855">
    <property type="entry name" value="LRR_8"/>
    <property type="match status" value="1"/>
</dbReference>
<dbReference type="Pfam" id="PF08263">
    <property type="entry name" value="LRRNT_2"/>
    <property type="match status" value="1"/>
</dbReference>
<keyword evidence="2" id="KW-0433">Leucine-rich repeat</keyword>
<proteinExistence type="predicted"/>
<sequence length="335" mass="38358">MNEDIWNKMRVTSVVKKRKVKLRWFGQRCVDIIVRKYKTVGVRIDRGMKSFNLCLCVMFSYLLRVLSVDASFRLSENETNRLALLRIKTQITYDPSGVTNSWNDPFHHCSWQGVTCSARHLRLTMLDLSSKQVVGTLVPQIGNMSFLKELFLQNNTFNSKGVIPSSFSSLRGMEYLDLSRNKFSGLIPKYFETFISLKSLYLSFNNFEGEVPRVGVFSNASAAIVNENRNLCGGAQMLKLPQSLQSIKQMIRLETVTIKILDLQHKGALKSFIAECEVLKNLMHRNLVKLVTACSGTNFQGNDFKALIYEFMVNGSLDDWLHFHFLIMEVCTFDI</sequence>
<name>A0ABM1FIN0_SOLPN</name>
<dbReference type="PANTHER" id="PTHR27008:SF459">
    <property type="entry name" value="RECEPTOR-KINASE"/>
    <property type="match status" value="1"/>
</dbReference>
<keyword evidence="9" id="KW-1185">Reference proteome</keyword>
<evidence type="ECO:0000256" key="6">
    <source>
        <dbReference type="ARBA" id="ARBA00023136"/>
    </source>
</evidence>
<dbReference type="PANTHER" id="PTHR27008">
    <property type="entry name" value="OS04G0122200 PROTEIN"/>
    <property type="match status" value="1"/>
</dbReference>
<reference evidence="9" key="1">
    <citation type="journal article" date="2014" name="Nat. Genet.">
        <title>The genome of the stress-tolerant wild tomato species Solanum pennellii.</title>
        <authorList>
            <person name="Bolger A."/>
            <person name="Scossa F."/>
            <person name="Bolger M.E."/>
            <person name="Lanz C."/>
            <person name="Maumus F."/>
            <person name="Tohge T."/>
            <person name="Quesneville H."/>
            <person name="Alseekh S."/>
            <person name="Sorensen I."/>
            <person name="Lichtenstein G."/>
            <person name="Fich E.A."/>
            <person name="Conte M."/>
            <person name="Keller H."/>
            <person name="Schneeberger K."/>
            <person name="Schwacke R."/>
            <person name="Ofner I."/>
            <person name="Vrebalov J."/>
            <person name="Xu Y."/>
            <person name="Osorio S."/>
            <person name="Aflitos S.A."/>
            <person name="Schijlen E."/>
            <person name="Jimenez-Gomez J.M."/>
            <person name="Ryngajllo M."/>
            <person name="Kimura S."/>
            <person name="Kumar R."/>
            <person name="Koenig D."/>
            <person name="Headland L.R."/>
            <person name="Maloof J.N."/>
            <person name="Sinha N."/>
            <person name="van Ham R.C."/>
            <person name="Lankhorst R.K."/>
            <person name="Mao L."/>
            <person name="Vogel A."/>
            <person name="Arsova B."/>
            <person name="Panstruga R."/>
            <person name="Fei Z."/>
            <person name="Rose J.K."/>
            <person name="Zamir D."/>
            <person name="Carrari F."/>
            <person name="Giovannoni J.J."/>
            <person name="Weigel D."/>
            <person name="Usadel B."/>
            <person name="Fernie A.R."/>
        </authorList>
    </citation>
    <scope>NUCLEOTIDE SEQUENCE [LARGE SCALE GENOMIC DNA]</scope>
    <source>
        <strain evidence="9">cv. LA0716</strain>
    </source>
</reference>
<evidence type="ECO:0000313" key="10">
    <source>
        <dbReference type="RefSeq" id="XP_015057374.1"/>
    </source>
</evidence>
<dbReference type="InterPro" id="IPR032675">
    <property type="entry name" value="LRR_dom_sf"/>
</dbReference>
<dbReference type="Gene3D" id="3.80.10.10">
    <property type="entry name" value="Ribonuclease Inhibitor"/>
    <property type="match status" value="1"/>
</dbReference>
<dbReference type="Proteomes" id="UP000694930">
    <property type="component" value="Chromosome 11"/>
</dbReference>
<dbReference type="RefSeq" id="XP_015057374.1">
    <property type="nucleotide sequence ID" value="XM_015201888.1"/>
</dbReference>
<dbReference type="Gene3D" id="1.10.510.10">
    <property type="entry name" value="Transferase(Phosphotransferase) domain 1"/>
    <property type="match status" value="1"/>
</dbReference>
<keyword evidence="3" id="KW-0812">Transmembrane</keyword>
<keyword evidence="6" id="KW-0472">Membrane</keyword>
<evidence type="ECO:0000256" key="5">
    <source>
        <dbReference type="ARBA" id="ARBA00022989"/>
    </source>
</evidence>
<dbReference type="Pfam" id="PF07714">
    <property type="entry name" value="PK_Tyr_Ser-Thr"/>
    <property type="match status" value="1"/>
</dbReference>
<protein>
    <submittedName>
        <fullName evidence="10">Receptor-like protein kinase At3g47110</fullName>
    </submittedName>
</protein>
<gene>
    <name evidence="10" type="primary">LOC107003550</name>
</gene>
<evidence type="ECO:0000259" key="7">
    <source>
        <dbReference type="Pfam" id="PF07714"/>
    </source>
</evidence>
<dbReference type="InterPro" id="IPR001611">
    <property type="entry name" value="Leu-rich_rpt"/>
</dbReference>
<evidence type="ECO:0000313" key="9">
    <source>
        <dbReference type="Proteomes" id="UP000694930"/>
    </source>
</evidence>
<feature type="domain" description="Serine-threonine/tyrosine-protein kinase catalytic" evidence="7">
    <location>
        <begin position="254"/>
        <end position="323"/>
    </location>
</feature>
<organism evidence="9 10">
    <name type="scientific">Solanum pennellii</name>
    <name type="common">Tomato</name>
    <name type="synonym">Lycopersicon pennellii</name>
    <dbReference type="NCBI Taxonomy" id="28526"/>
    <lineage>
        <taxon>Eukaryota</taxon>
        <taxon>Viridiplantae</taxon>
        <taxon>Streptophyta</taxon>
        <taxon>Embryophyta</taxon>
        <taxon>Tracheophyta</taxon>
        <taxon>Spermatophyta</taxon>
        <taxon>Magnoliopsida</taxon>
        <taxon>eudicotyledons</taxon>
        <taxon>Gunneridae</taxon>
        <taxon>Pentapetalae</taxon>
        <taxon>asterids</taxon>
        <taxon>lamiids</taxon>
        <taxon>Solanales</taxon>
        <taxon>Solanaceae</taxon>
        <taxon>Solanoideae</taxon>
        <taxon>Solaneae</taxon>
        <taxon>Solanum</taxon>
        <taxon>Solanum subgen. Lycopersicon</taxon>
    </lineage>
</organism>
<accession>A0ABM1FIN0</accession>
<comment type="subcellular location">
    <subcellularLocation>
        <location evidence="1">Membrane</location>
    </subcellularLocation>
</comment>
<keyword evidence="4" id="KW-0677">Repeat</keyword>
<dbReference type="GeneID" id="107003550"/>
<evidence type="ECO:0000256" key="1">
    <source>
        <dbReference type="ARBA" id="ARBA00004370"/>
    </source>
</evidence>